<feature type="non-terminal residue" evidence="2">
    <location>
        <position position="1"/>
    </location>
</feature>
<protein>
    <submittedName>
        <fullName evidence="2">Uncharacterized protein</fullName>
    </submittedName>
</protein>
<name>A0A061RKI2_9CHLO</name>
<feature type="compositionally biased region" description="Low complexity" evidence="1">
    <location>
        <begin position="15"/>
        <end position="25"/>
    </location>
</feature>
<accession>A0A061RKI2</accession>
<organism evidence="2">
    <name type="scientific">Tetraselmis sp. GSL018</name>
    <dbReference type="NCBI Taxonomy" id="582737"/>
    <lineage>
        <taxon>Eukaryota</taxon>
        <taxon>Viridiplantae</taxon>
        <taxon>Chlorophyta</taxon>
        <taxon>core chlorophytes</taxon>
        <taxon>Chlorodendrophyceae</taxon>
        <taxon>Chlorodendrales</taxon>
        <taxon>Chlorodendraceae</taxon>
        <taxon>Tetraselmis</taxon>
    </lineage>
</organism>
<gene>
    <name evidence="2" type="ORF">TSPGSL018_31160</name>
</gene>
<dbReference type="AlphaFoldDB" id="A0A061RKI2"/>
<evidence type="ECO:0000256" key="1">
    <source>
        <dbReference type="SAM" id="MobiDB-lite"/>
    </source>
</evidence>
<dbReference type="EMBL" id="GBEZ01013479">
    <property type="protein sequence ID" value="JAC72508.1"/>
    <property type="molecule type" value="Transcribed_RNA"/>
</dbReference>
<evidence type="ECO:0000313" key="2">
    <source>
        <dbReference type="EMBL" id="JAC72508.1"/>
    </source>
</evidence>
<proteinExistence type="predicted"/>
<feature type="compositionally biased region" description="Basic residues" evidence="1">
    <location>
        <begin position="42"/>
        <end position="51"/>
    </location>
</feature>
<sequence>LMAASMLAGGRVGDSSGLGAPAGRAPAPPSPSGQGQTALHSFARRLPLRAT</sequence>
<feature type="region of interest" description="Disordered" evidence="1">
    <location>
        <begin position="1"/>
        <end position="51"/>
    </location>
</feature>
<reference evidence="2" key="1">
    <citation type="submission" date="2014-05" db="EMBL/GenBank/DDBJ databases">
        <title>The transcriptome of the halophilic microalga Tetraselmis sp. GSL018 isolated from the Great Salt Lake, Utah.</title>
        <authorList>
            <person name="Jinkerson R.E."/>
            <person name="D'Adamo S."/>
            <person name="Posewitz M.C."/>
        </authorList>
    </citation>
    <scope>NUCLEOTIDE SEQUENCE</scope>
    <source>
        <strain evidence="2">GSL018</strain>
    </source>
</reference>